<reference evidence="1 2" key="1">
    <citation type="journal article" date="2023" name="Int. J. Syst. Evol. Microbiol.">
        <title>Physiological and genomic analyses of cobalamin (vitamin B12)-auxotrophy of Lysobacter auxotrophicus sp. nov., a methionine-auxotrophic chitinolytic bacterium isolated from chitin-treated soil.</title>
        <authorList>
            <person name="Saito A."/>
            <person name="Dohra H."/>
            <person name="Hamada M."/>
            <person name="Moriuchi R."/>
            <person name="Kotsuchibashi Y."/>
            <person name="Mori K."/>
        </authorList>
    </citation>
    <scope>NUCLEOTIDE SEQUENCE [LARGE SCALE GENOMIC DNA]</scope>
    <source>
        <strain evidence="1 2">5-21a</strain>
    </source>
</reference>
<organism evidence="1 2">
    <name type="scientific">Lysobacter auxotrophicus</name>
    <dbReference type="NCBI Taxonomy" id="2992573"/>
    <lineage>
        <taxon>Bacteria</taxon>
        <taxon>Pseudomonadati</taxon>
        <taxon>Pseudomonadota</taxon>
        <taxon>Gammaproteobacteria</taxon>
        <taxon>Lysobacterales</taxon>
        <taxon>Lysobacteraceae</taxon>
        <taxon>Lysobacter</taxon>
    </lineage>
</organism>
<protein>
    <submittedName>
        <fullName evidence="1">Uncharacterized protein</fullName>
    </submittedName>
</protein>
<keyword evidence="2" id="KW-1185">Reference proteome</keyword>
<dbReference type="EMBL" id="AP027041">
    <property type="protein sequence ID" value="BDU16685.1"/>
    <property type="molecule type" value="Genomic_DNA"/>
</dbReference>
<proteinExistence type="predicted"/>
<evidence type="ECO:0000313" key="1">
    <source>
        <dbReference type="EMBL" id="BDU16685.1"/>
    </source>
</evidence>
<gene>
    <name evidence="1" type="ORF">LA521A_18860</name>
</gene>
<dbReference type="Proteomes" id="UP001317822">
    <property type="component" value="Chromosome"/>
</dbReference>
<evidence type="ECO:0000313" key="2">
    <source>
        <dbReference type="Proteomes" id="UP001317822"/>
    </source>
</evidence>
<accession>A0ABM8DDL0</accession>
<name>A0ABM8DDL0_9GAMM</name>
<sequence>MGDYVENPATGLPMNPSKRRLPSSIKIVSDDAEYFGIELSTLTEEQRRIVESAWTNYEVILAGGHPDCPQAPFAPADGGTLIYFCDGYDVARVHSMSGTEGAFGYDYGPTLDFLNGQRVERLRFMTDDEMTKFDQASTGEPKK</sequence>